<evidence type="ECO:0000256" key="2">
    <source>
        <dbReference type="ARBA" id="ARBA00023002"/>
    </source>
</evidence>
<proteinExistence type="inferred from homology"/>
<dbReference type="RefSeq" id="WP_129228574.1">
    <property type="nucleotide sequence ID" value="NZ_QYBB01000028.1"/>
</dbReference>
<dbReference type="GO" id="GO:0030497">
    <property type="term" value="P:fatty acid elongation"/>
    <property type="evidence" value="ECO:0007669"/>
    <property type="project" value="TreeGrafter"/>
</dbReference>
<organism evidence="4 5">
    <name type="scientific">Lichenibacterium minor</name>
    <dbReference type="NCBI Taxonomy" id="2316528"/>
    <lineage>
        <taxon>Bacteria</taxon>
        <taxon>Pseudomonadati</taxon>
        <taxon>Pseudomonadota</taxon>
        <taxon>Alphaproteobacteria</taxon>
        <taxon>Hyphomicrobiales</taxon>
        <taxon>Lichenihabitantaceae</taxon>
        <taxon>Lichenibacterium</taxon>
    </lineage>
</organism>
<feature type="domain" description="Ketoreductase" evidence="3">
    <location>
        <begin position="8"/>
        <end position="188"/>
    </location>
</feature>
<dbReference type="PANTHER" id="PTHR42760:SF40">
    <property type="entry name" value="3-OXOACYL-[ACYL-CARRIER-PROTEIN] REDUCTASE, CHLOROPLASTIC"/>
    <property type="match status" value="1"/>
</dbReference>
<sequence>MVSGLRDRKALVTGGGTGIGAELSMALAREGVRLALTYRTHAPSDAAIEAITACGHSPLVVKLDATLENSVVDLIRQVTEQLGTIDILVNNVGGLVQRATIEDMPFALWRDVMSVNLDSTFLVTHYALPHLAQGHGRIINVASLAARNGGHAGATAYAASKAALFGFTRGLAKEVAPRGITVNALAPGFIEATPFHDTFTSEASKTATIATIPVGRAGRPSDIVGAALWLASDTAAFITGTVIDINGGQHFG</sequence>
<protein>
    <submittedName>
        <fullName evidence="4">SDR family oxidoreductase</fullName>
    </submittedName>
</protein>
<dbReference type="PRINTS" id="PR00080">
    <property type="entry name" value="SDRFAMILY"/>
</dbReference>
<dbReference type="InterPro" id="IPR020904">
    <property type="entry name" value="Sc_DH/Rdtase_CS"/>
</dbReference>
<keyword evidence="2" id="KW-0560">Oxidoreductase</keyword>
<dbReference type="Gene3D" id="3.40.50.720">
    <property type="entry name" value="NAD(P)-binding Rossmann-like Domain"/>
    <property type="match status" value="1"/>
</dbReference>
<dbReference type="EMBL" id="QYBB01000028">
    <property type="protein sequence ID" value="RYC30265.1"/>
    <property type="molecule type" value="Genomic_DNA"/>
</dbReference>
<dbReference type="PRINTS" id="PR00081">
    <property type="entry name" value="GDHRDH"/>
</dbReference>
<keyword evidence="5" id="KW-1185">Reference proteome</keyword>
<evidence type="ECO:0000313" key="5">
    <source>
        <dbReference type="Proteomes" id="UP000290759"/>
    </source>
</evidence>
<dbReference type="PANTHER" id="PTHR42760">
    <property type="entry name" value="SHORT-CHAIN DEHYDROGENASES/REDUCTASES FAMILY MEMBER"/>
    <property type="match status" value="1"/>
</dbReference>
<dbReference type="SMART" id="SM00822">
    <property type="entry name" value="PKS_KR"/>
    <property type="match status" value="1"/>
</dbReference>
<reference evidence="4 5" key="1">
    <citation type="submission" date="2018-12" db="EMBL/GenBank/DDBJ databases">
        <authorList>
            <person name="Grouzdev D.S."/>
            <person name="Krutkina M.S."/>
        </authorList>
    </citation>
    <scope>NUCLEOTIDE SEQUENCE [LARGE SCALE GENOMIC DNA]</scope>
    <source>
        <strain evidence="4 5">RmlP026</strain>
    </source>
</reference>
<evidence type="ECO:0000256" key="1">
    <source>
        <dbReference type="ARBA" id="ARBA00006484"/>
    </source>
</evidence>
<comment type="similarity">
    <text evidence="1">Belongs to the short-chain dehydrogenases/reductases (SDR) family.</text>
</comment>
<dbReference type="SUPFAM" id="SSF51735">
    <property type="entry name" value="NAD(P)-binding Rossmann-fold domains"/>
    <property type="match status" value="1"/>
</dbReference>
<dbReference type="InterPro" id="IPR057326">
    <property type="entry name" value="KR_dom"/>
</dbReference>
<evidence type="ECO:0000259" key="3">
    <source>
        <dbReference type="SMART" id="SM00822"/>
    </source>
</evidence>
<dbReference type="Proteomes" id="UP000290759">
    <property type="component" value="Unassembled WGS sequence"/>
</dbReference>
<reference evidence="4 5" key="2">
    <citation type="submission" date="2019-02" db="EMBL/GenBank/DDBJ databases">
        <title>'Lichenibacterium ramalinii' gen. nov. sp. nov., 'Lichenibacterium minor' gen. nov. sp. nov.</title>
        <authorList>
            <person name="Pankratov T."/>
        </authorList>
    </citation>
    <scope>NUCLEOTIDE SEQUENCE [LARGE SCALE GENOMIC DNA]</scope>
    <source>
        <strain evidence="4 5">RmlP026</strain>
    </source>
</reference>
<accession>A0A4Q2U602</accession>
<name>A0A4Q2U602_9HYPH</name>
<dbReference type="AlphaFoldDB" id="A0A4Q2U602"/>
<dbReference type="OrthoDB" id="9780084at2"/>
<dbReference type="InterPro" id="IPR036291">
    <property type="entry name" value="NAD(P)-bd_dom_sf"/>
</dbReference>
<dbReference type="InterPro" id="IPR002347">
    <property type="entry name" value="SDR_fam"/>
</dbReference>
<dbReference type="PROSITE" id="PS00061">
    <property type="entry name" value="ADH_SHORT"/>
    <property type="match status" value="1"/>
</dbReference>
<dbReference type="GO" id="GO:0016616">
    <property type="term" value="F:oxidoreductase activity, acting on the CH-OH group of donors, NAD or NADP as acceptor"/>
    <property type="evidence" value="ECO:0007669"/>
    <property type="project" value="TreeGrafter"/>
</dbReference>
<dbReference type="FunFam" id="3.40.50.720:FF:000173">
    <property type="entry name" value="3-oxoacyl-[acyl-carrier protein] reductase"/>
    <property type="match status" value="1"/>
</dbReference>
<comment type="caution">
    <text evidence="4">The sequence shown here is derived from an EMBL/GenBank/DDBJ whole genome shotgun (WGS) entry which is preliminary data.</text>
</comment>
<gene>
    <name evidence="4" type="ORF">D3273_19530</name>
</gene>
<evidence type="ECO:0000313" key="4">
    <source>
        <dbReference type="EMBL" id="RYC30265.1"/>
    </source>
</evidence>
<dbReference type="Pfam" id="PF13561">
    <property type="entry name" value="adh_short_C2"/>
    <property type="match status" value="1"/>
</dbReference>